<accession>H5XXK3</accession>
<proteinExistence type="predicted"/>
<keyword evidence="1" id="KW-1133">Transmembrane helix</keyword>
<dbReference type="RefSeq" id="WP_007786034.1">
    <property type="nucleotide sequence ID" value="NZ_CM001441.1"/>
</dbReference>
<protein>
    <submittedName>
        <fullName evidence="2">Uncharacterized protein</fullName>
    </submittedName>
</protein>
<evidence type="ECO:0000256" key="1">
    <source>
        <dbReference type="SAM" id="Phobius"/>
    </source>
</evidence>
<dbReference type="AlphaFoldDB" id="H5XXK3"/>
<evidence type="ECO:0000313" key="2">
    <source>
        <dbReference type="EMBL" id="EHQ91209.1"/>
    </source>
</evidence>
<evidence type="ECO:0000313" key="3">
    <source>
        <dbReference type="Proteomes" id="UP000005104"/>
    </source>
</evidence>
<dbReference type="Proteomes" id="UP000005104">
    <property type="component" value="Chromosome"/>
</dbReference>
<feature type="transmembrane region" description="Helical" evidence="1">
    <location>
        <begin position="43"/>
        <end position="66"/>
    </location>
</feature>
<reference evidence="2 3" key="1">
    <citation type="submission" date="2011-11" db="EMBL/GenBank/DDBJ databases">
        <title>The Noncontiguous Finished genome of Desulfosporosinus youngiae DSM 17734.</title>
        <authorList>
            <consortium name="US DOE Joint Genome Institute (JGI-PGF)"/>
            <person name="Lucas S."/>
            <person name="Han J."/>
            <person name="Lapidus A."/>
            <person name="Cheng J.-F."/>
            <person name="Goodwin L."/>
            <person name="Pitluck S."/>
            <person name="Peters L."/>
            <person name="Ovchinnikova G."/>
            <person name="Lu M."/>
            <person name="Land M.L."/>
            <person name="Hauser L."/>
            <person name="Pester M."/>
            <person name="Spring S."/>
            <person name="Ollivier B."/>
            <person name="Rattei T."/>
            <person name="Klenk H.-P."/>
            <person name="Wagner M."/>
            <person name="Loy A."/>
            <person name="Woyke T.J."/>
        </authorList>
    </citation>
    <scope>NUCLEOTIDE SEQUENCE [LARGE SCALE GENOMIC DNA]</scope>
    <source>
        <strain evidence="2 3">DSM 17734</strain>
    </source>
</reference>
<keyword evidence="1" id="KW-0472">Membrane</keyword>
<gene>
    <name evidence="2" type="ORF">DesyoDRAFT_4252</name>
</gene>
<organism evidence="2 3">
    <name type="scientific">Desulfosporosinus youngiae DSM 17734</name>
    <dbReference type="NCBI Taxonomy" id="768710"/>
    <lineage>
        <taxon>Bacteria</taxon>
        <taxon>Bacillati</taxon>
        <taxon>Bacillota</taxon>
        <taxon>Clostridia</taxon>
        <taxon>Eubacteriales</taxon>
        <taxon>Desulfitobacteriaceae</taxon>
        <taxon>Desulfosporosinus</taxon>
    </lineage>
</organism>
<name>H5XXK3_9FIRM</name>
<keyword evidence="3" id="KW-1185">Reference proteome</keyword>
<dbReference type="EMBL" id="CM001441">
    <property type="protein sequence ID" value="EHQ91209.1"/>
    <property type="molecule type" value="Genomic_DNA"/>
</dbReference>
<dbReference type="HOGENOM" id="CLU_181377_0_0_9"/>
<keyword evidence="1" id="KW-0812">Transmembrane</keyword>
<sequence>MPKVTAVSYSFSLLFYGLGSWKTSVINSAMTGPMNTYNFTINASLAIGYFVLAIFFALTGSLLYYVKYRDQKNIKMKNFELQVFSGRGLDDRRRASIPELNAKLRRRPKYGLDLYRRMSS</sequence>
<dbReference type="OrthoDB" id="1799043at2"/>